<comment type="similarity">
    <text evidence="1">Belongs to the sigma-70 factor family. ECF subfamily.</text>
</comment>
<dbReference type="InterPro" id="IPR007627">
    <property type="entry name" value="RNA_pol_sigma70_r2"/>
</dbReference>
<evidence type="ECO:0000256" key="3">
    <source>
        <dbReference type="ARBA" id="ARBA00023082"/>
    </source>
</evidence>
<dbReference type="InterPro" id="IPR013325">
    <property type="entry name" value="RNA_pol_sigma_r2"/>
</dbReference>
<evidence type="ECO:0000259" key="7">
    <source>
        <dbReference type="Pfam" id="PF08281"/>
    </source>
</evidence>
<feature type="domain" description="RNA polymerase sigma factor 70 region 4 type 2" evidence="7">
    <location>
        <begin position="95"/>
        <end position="142"/>
    </location>
</feature>
<feature type="domain" description="RNA polymerase sigma-70 region 2" evidence="6">
    <location>
        <begin position="14"/>
        <end position="69"/>
    </location>
</feature>
<dbReference type="Gene3D" id="1.10.10.10">
    <property type="entry name" value="Winged helix-like DNA-binding domain superfamily/Winged helix DNA-binding domain"/>
    <property type="match status" value="1"/>
</dbReference>
<dbReference type="GO" id="GO:0006352">
    <property type="term" value="P:DNA-templated transcription initiation"/>
    <property type="evidence" value="ECO:0007669"/>
    <property type="project" value="InterPro"/>
</dbReference>
<keyword evidence="2" id="KW-0805">Transcription regulation</keyword>
<evidence type="ECO:0000256" key="5">
    <source>
        <dbReference type="SAM" id="Coils"/>
    </source>
</evidence>
<dbReference type="GO" id="GO:0003677">
    <property type="term" value="F:DNA binding"/>
    <property type="evidence" value="ECO:0007669"/>
    <property type="project" value="InterPro"/>
</dbReference>
<dbReference type="Pfam" id="PF08281">
    <property type="entry name" value="Sigma70_r4_2"/>
    <property type="match status" value="1"/>
</dbReference>
<dbReference type="PANTHER" id="PTHR43133:SF62">
    <property type="entry name" value="RNA POLYMERASE SIGMA FACTOR SIGZ"/>
    <property type="match status" value="1"/>
</dbReference>
<dbReference type="SUPFAM" id="SSF88659">
    <property type="entry name" value="Sigma3 and sigma4 domains of RNA polymerase sigma factors"/>
    <property type="match status" value="1"/>
</dbReference>
<sequence length="177" mass="21126">METQTIWDNFNEELYFFILKKVKNKDTTNDIFQNTFLKIHKNLFKLEKEEKARAWIFQIARNEIVNYFNEESIYVGKLDINKENSLPEYQHICCFDKFINDLPEIYRQVIELIYIKGQKQKDSAKELEISLENVKARIKRAKDILKKKFNECCKYEFDKNGKLIGESNCSSCNGIIK</sequence>
<dbReference type="Pfam" id="PF04542">
    <property type="entry name" value="Sigma70_r2"/>
    <property type="match status" value="1"/>
</dbReference>
<reference evidence="8" key="1">
    <citation type="submission" date="2006-03" db="EMBL/GenBank/DDBJ databases">
        <authorList>
            <person name="Bowman J."/>
            <person name="Ferriera S."/>
            <person name="Johnson J."/>
            <person name="Kravitz S."/>
            <person name="Halpern A."/>
            <person name="Remington K."/>
            <person name="Beeson K."/>
            <person name="Tran B."/>
            <person name="Rogers Y.-H."/>
            <person name="Friedman R."/>
            <person name="Venter J.C."/>
        </authorList>
    </citation>
    <scope>NUCLEOTIDE SEQUENCE [LARGE SCALE GENOMIC DNA]</scope>
    <source>
        <strain evidence="8">ATCC 700755</strain>
    </source>
</reference>
<accession>K4IGT2</accession>
<dbReference type="NCBIfam" id="TIGR02937">
    <property type="entry name" value="sigma70-ECF"/>
    <property type="match status" value="1"/>
</dbReference>
<dbReference type="OrthoDB" id="9795666at2"/>
<dbReference type="Proteomes" id="UP000008514">
    <property type="component" value="Chromosome"/>
</dbReference>
<dbReference type="HOGENOM" id="CLU_047691_6_1_10"/>
<dbReference type="InterPro" id="IPR013249">
    <property type="entry name" value="RNA_pol_sigma70_r4_t2"/>
</dbReference>
<dbReference type="GO" id="GO:0016987">
    <property type="term" value="F:sigma factor activity"/>
    <property type="evidence" value="ECO:0007669"/>
    <property type="project" value="UniProtKB-KW"/>
</dbReference>
<organism evidence="8 9">
    <name type="scientific">Psychroflexus torquis (strain ATCC 700755 / CIP 106069 / ACAM 623)</name>
    <dbReference type="NCBI Taxonomy" id="313595"/>
    <lineage>
        <taxon>Bacteria</taxon>
        <taxon>Pseudomonadati</taxon>
        <taxon>Bacteroidota</taxon>
        <taxon>Flavobacteriia</taxon>
        <taxon>Flavobacteriales</taxon>
        <taxon>Flavobacteriaceae</taxon>
        <taxon>Psychroflexus</taxon>
    </lineage>
</organism>
<evidence type="ECO:0000313" key="9">
    <source>
        <dbReference type="Proteomes" id="UP000008514"/>
    </source>
</evidence>
<reference evidence="8" key="2">
    <citation type="submission" date="2012-09" db="EMBL/GenBank/DDBJ databases">
        <title>The complete sequence of Psychroflexus torquis an extreme psychrophile from sea-ice that is stimulated by light.</title>
        <authorList>
            <person name="Feng S."/>
            <person name="Powell S.M."/>
            <person name="Bowman J.P."/>
        </authorList>
    </citation>
    <scope>NUCLEOTIDE SEQUENCE [LARGE SCALE GENOMIC DNA]</scope>
    <source>
        <strain evidence="8">ATCC 700755</strain>
    </source>
</reference>
<dbReference type="AlphaFoldDB" id="K4IGT2"/>
<dbReference type="RefSeq" id="WP_015025106.1">
    <property type="nucleotide sequence ID" value="NC_018721.1"/>
</dbReference>
<keyword evidence="5" id="KW-0175">Coiled coil</keyword>
<dbReference type="Gene3D" id="1.10.1740.10">
    <property type="match status" value="1"/>
</dbReference>
<dbReference type="EMBL" id="CP003879">
    <property type="protein sequence ID" value="AFU69549.1"/>
    <property type="molecule type" value="Genomic_DNA"/>
</dbReference>
<protein>
    <submittedName>
        <fullName evidence="8">RNA polymerase sigma factor SigZ</fullName>
    </submittedName>
</protein>
<gene>
    <name evidence="8" type="ordered locus">P700755_002833</name>
</gene>
<dbReference type="InterPro" id="IPR036388">
    <property type="entry name" value="WH-like_DNA-bd_sf"/>
</dbReference>
<dbReference type="InterPro" id="IPR013324">
    <property type="entry name" value="RNA_pol_sigma_r3/r4-like"/>
</dbReference>
<keyword evidence="9" id="KW-1185">Reference proteome</keyword>
<proteinExistence type="inferred from homology"/>
<dbReference type="PANTHER" id="PTHR43133">
    <property type="entry name" value="RNA POLYMERASE ECF-TYPE SIGMA FACTO"/>
    <property type="match status" value="1"/>
</dbReference>
<feature type="coiled-coil region" evidence="5">
    <location>
        <begin position="124"/>
        <end position="151"/>
    </location>
</feature>
<evidence type="ECO:0000313" key="8">
    <source>
        <dbReference type="EMBL" id="AFU69549.1"/>
    </source>
</evidence>
<dbReference type="InterPro" id="IPR039425">
    <property type="entry name" value="RNA_pol_sigma-70-like"/>
</dbReference>
<keyword evidence="3" id="KW-0731">Sigma factor</keyword>
<dbReference type="eggNOG" id="COG1595">
    <property type="taxonomic scope" value="Bacteria"/>
</dbReference>
<keyword evidence="4" id="KW-0804">Transcription</keyword>
<dbReference type="CDD" id="cd06171">
    <property type="entry name" value="Sigma70_r4"/>
    <property type="match status" value="1"/>
</dbReference>
<name>K4IGT2_PSYTT</name>
<dbReference type="STRING" id="313595.P700755_002833"/>
<evidence type="ECO:0000259" key="6">
    <source>
        <dbReference type="Pfam" id="PF04542"/>
    </source>
</evidence>
<evidence type="ECO:0000256" key="1">
    <source>
        <dbReference type="ARBA" id="ARBA00010641"/>
    </source>
</evidence>
<dbReference type="SUPFAM" id="SSF88946">
    <property type="entry name" value="Sigma2 domain of RNA polymerase sigma factors"/>
    <property type="match status" value="1"/>
</dbReference>
<dbReference type="InterPro" id="IPR014284">
    <property type="entry name" value="RNA_pol_sigma-70_dom"/>
</dbReference>
<evidence type="ECO:0000256" key="4">
    <source>
        <dbReference type="ARBA" id="ARBA00023163"/>
    </source>
</evidence>
<evidence type="ECO:0000256" key="2">
    <source>
        <dbReference type="ARBA" id="ARBA00023015"/>
    </source>
</evidence>
<dbReference type="KEGG" id="ptq:P700755_002833"/>